<dbReference type="InterPro" id="IPR003107">
    <property type="entry name" value="HAT"/>
</dbReference>
<feature type="domain" description="RRM" evidence="5">
    <location>
        <begin position="765"/>
        <end position="842"/>
    </location>
</feature>
<dbReference type="GO" id="GO:0003723">
    <property type="term" value="F:RNA binding"/>
    <property type="evidence" value="ECO:0007669"/>
    <property type="project" value="UniProtKB-UniRule"/>
</dbReference>
<sequence length="1088" mass="120585">MANPIGENNWLAYLEEAARSVSDLEQRVNVVELYKRAISAEPASLRLWLAYCDYFWNLWASSQSDIAGWSEQDQMMGRERFLFGAALDLWQQGYEAIKYRLDDSHLLWNRWIALELEQLAKTRTPEGVRRITHLYRDRLATPHLTWDDTSQHFSTFLSEYKPDTWEEEMKEVTASARAAKLANAARDPLELRLKEACRTGDDEAQKSVWRDYIEWEIRRSKGTTESPELASDMCCGLFDRALTGPLALDDHAWHGYIVFVSSSQMDLQAPERLLGILRRAVQHCPWSGQLWNRYILCAEEAKLPFSDIESIKHAATSENQLYKNGMESMIMTYVAWCGFLKRTALEPTATDEAVDVADVGLRAALEDVAVVGKRLYGKDFQGDPKFRLEAIYIQYLTEKKGAIDQARAVWSKLAGVSIHADNHDFWFRYYMWEMLIFSSNAQTNRSPTPSTGAASALRVPQMATAVLEAAASRKTIDWPEKVLEVYLQHCNDYELTASVRHATDTVHKVDKAVRRRRQREEEEKAAAYAVYYDTHQQSEQQDADSESLSGSKRKRKSSPDAKNENAEIASKRQKTDQGAAAETETFQQVVKRDRENATVIVTGLPAQVTQTKVRQYFKDYGHINNMTAFVREKDGRSTTALIEFRTPEEAQSALLRDGKYFGQAQIGVQSGYDLTVYVANYPPAADDEYLRGIFRDCGEILSVRRPSLKVNTHRRFCYMSFRDRDASAKAVAKEGTVLEGKYSLLAKYSDPSRKKSREGAVAEGREVHVSGLDRSITEDEIRGVFSKLGKVTRINIPHSLAGKSRGFAYLDFETKEQAQKAAEEMNNTKFRNEILTVEVSKENKVKHAAKTGSLDRESASPAPSAPGKGDDTMGEGGDERSNPSTADIAARTIALMGLPDTVNDARVRALVEPLGAVVQLVLQPGHGGAKIEFAEAATAGKAALQLDGMAFEGSKLRTGSVHELRRAKAEHTDDRIVYGGKEKKATKDQGPAAADPTPAKAGLMLPPVSIRRPAPGRPGPKRGLGFVPRKAPAAPEGSGPGENGAVEGGDKPAPKSNADFKAIFLSSGGGEKQKAGDGEGDGGAEGGE</sequence>
<feature type="region of interest" description="Disordered" evidence="4">
    <location>
        <begin position="979"/>
        <end position="1088"/>
    </location>
</feature>
<feature type="region of interest" description="Disordered" evidence="4">
    <location>
        <begin position="845"/>
        <end position="884"/>
    </location>
</feature>
<evidence type="ECO:0000256" key="4">
    <source>
        <dbReference type="SAM" id="MobiDB-lite"/>
    </source>
</evidence>
<evidence type="ECO:0000313" key="6">
    <source>
        <dbReference type="EMBL" id="KAF4504037.1"/>
    </source>
</evidence>
<feature type="compositionally biased region" description="Acidic residues" evidence="4">
    <location>
        <begin position="1078"/>
        <end position="1088"/>
    </location>
</feature>
<dbReference type="GO" id="GO:0006396">
    <property type="term" value="P:RNA processing"/>
    <property type="evidence" value="ECO:0007669"/>
    <property type="project" value="InterPro"/>
</dbReference>
<proteinExistence type="predicted"/>
<dbReference type="InterPro" id="IPR000504">
    <property type="entry name" value="RRM_dom"/>
</dbReference>
<protein>
    <recommendedName>
        <fullName evidence="5">RRM domain-containing protein</fullName>
    </recommendedName>
</protein>
<dbReference type="EMBL" id="JAAVMX010000012">
    <property type="protein sequence ID" value="KAF4504037.1"/>
    <property type="molecule type" value="Genomic_DNA"/>
</dbReference>
<dbReference type="InterPro" id="IPR011990">
    <property type="entry name" value="TPR-like_helical_dom_sf"/>
</dbReference>
<feature type="compositionally biased region" description="Low complexity" evidence="4">
    <location>
        <begin position="533"/>
        <end position="550"/>
    </location>
</feature>
<dbReference type="PANTHER" id="PTHR24012">
    <property type="entry name" value="RNA BINDING PROTEIN"/>
    <property type="match status" value="1"/>
</dbReference>
<feature type="compositionally biased region" description="Basic and acidic residues" evidence="4">
    <location>
        <begin position="557"/>
        <end position="575"/>
    </location>
</feature>
<dbReference type="CDD" id="cd12296">
    <property type="entry name" value="RRM1_Prp24"/>
    <property type="match status" value="1"/>
</dbReference>
<dbReference type="InterPro" id="IPR031766">
    <property type="entry name" value="RRM_occluded"/>
</dbReference>
<dbReference type="SUPFAM" id="SSF48452">
    <property type="entry name" value="TPR-like"/>
    <property type="match status" value="1"/>
</dbReference>
<dbReference type="InterPro" id="IPR034397">
    <property type="entry name" value="Prp24_RRM1"/>
</dbReference>
<dbReference type="Pfam" id="PF00076">
    <property type="entry name" value="RRM_1"/>
    <property type="match status" value="3"/>
</dbReference>
<dbReference type="Proteomes" id="UP000557566">
    <property type="component" value="Unassembled WGS sequence"/>
</dbReference>
<dbReference type="PROSITE" id="PS50102">
    <property type="entry name" value="RRM"/>
    <property type="match status" value="4"/>
</dbReference>
<dbReference type="InterPro" id="IPR012677">
    <property type="entry name" value="Nucleotide-bd_a/b_plait_sf"/>
</dbReference>
<dbReference type="Gene3D" id="3.30.70.330">
    <property type="match status" value="4"/>
</dbReference>
<evidence type="ECO:0000259" key="5">
    <source>
        <dbReference type="PROSITE" id="PS50102"/>
    </source>
</evidence>
<evidence type="ECO:0000256" key="1">
    <source>
        <dbReference type="ARBA" id="ARBA00022737"/>
    </source>
</evidence>
<keyword evidence="2 3" id="KW-0694">RNA-binding</keyword>
<dbReference type="SMART" id="SM00360">
    <property type="entry name" value="RRM"/>
    <property type="match status" value="4"/>
</dbReference>
<comment type="caution">
    <text evidence="6">The sequence shown here is derived from an EMBL/GenBank/DDBJ whole genome shotgun (WGS) entry which is preliminary data.</text>
</comment>
<dbReference type="AlphaFoldDB" id="A0A8H4PFF7"/>
<name>A0A8H4PFF7_9HYPO</name>
<dbReference type="Gene3D" id="1.25.40.10">
    <property type="entry name" value="Tetratricopeptide repeat domain"/>
    <property type="match status" value="2"/>
</dbReference>
<dbReference type="Pfam" id="PF16842">
    <property type="entry name" value="RRM_occluded"/>
    <property type="match status" value="1"/>
</dbReference>
<dbReference type="SMART" id="SM00386">
    <property type="entry name" value="HAT"/>
    <property type="match status" value="5"/>
</dbReference>
<dbReference type="CDD" id="cd00590">
    <property type="entry name" value="RRM_SF"/>
    <property type="match status" value="1"/>
</dbReference>
<keyword evidence="1" id="KW-0677">Repeat</keyword>
<evidence type="ECO:0000256" key="2">
    <source>
        <dbReference type="ARBA" id="ARBA00022884"/>
    </source>
</evidence>
<feature type="domain" description="RRM" evidence="5">
    <location>
        <begin position="891"/>
        <end position="963"/>
    </location>
</feature>
<reference evidence="6 7" key="1">
    <citation type="journal article" date="2020" name="Genome Biol. Evol.">
        <title>A new high-quality draft genome assembly of the Chinese cordyceps Ophiocordyceps sinensis.</title>
        <authorList>
            <person name="Shu R."/>
            <person name="Zhang J."/>
            <person name="Meng Q."/>
            <person name="Zhang H."/>
            <person name="Zhou G."/>
            <person name="Li M."/>
            <person name="Wu P."/>
            <person name="Zhao Y."/>
            <person name="Chen C."/>
            <person name="Qin Q."/>
        </authorList>
    </citation>
    <scope>NUCLEOTIDE SEQUENCE [LARGE SCALE GENOMIC DNA]</scope>
    <source>
        <strain evidence="6 7">IOZ07</strain>
    </source>
</reference>
<evidence type="ECO:0000256" key="3">
    <source>
        <dbReference type="PROSITE-ProRule" id="PRU00176"/>
    </source>
</evidence>
<dbReference type="SUPFAM" id="SSF54928">
    <property type="entry name" value="RNA-binding domain, RBD"/>
    <property type="match status" value="2"/>
</dbReference>
<feature type="domain" description="RRM" evidence="5">
    <location>
        <begin position="674"/>
        <end position="751"/>
    </location>
</feature>
<accession>A0A8H4PFF7</accession>
<feature type="region of interest" description="Disordered" evidence="4">
    <location>
        <begin position="533"/>
        <end position="587"/>
    </location>
</feature>
<gene>
    <name evidence="6" type="ORF">G6O67_008656</name>
</gene>
<evidence type="ECO:0000313" key="7">
    <source>
        <dbReference type="Proteomes" id="UP000557566"/>
    </source>
</evidence>
<organism evidence="6 7">
    <name type="scientific">Ophiocordyceps sinensis</name>
    <dbReference type="NCBI Taxonomy" id="72228"/>
    <lineage>
        <taxon>Eukaryota</taxon>
        <taxon>Fungi</taxon>
        <taxon>Dikarya</taxon>
        <taxon>Ascomycota</taxon>
        <taxon>Pezizomycotina</taxon>
        <taxon>Sordariomycetes</taxon>
        <taxon>Hypocreomycetidae</taxon>
        <taxon>Hypocreales</taxon>
        <taxon>Ophiocordycipitaceae</taxon>
        <taxon>Ophiocordyceps</taxon>
    </lineage>
</organism>
<keyword evidence="7" id="KW-1185">Reference proteome</keyword>
<dbReference type="InterPro" id="IPR035979">
    <property type="entry name" value="RBD_domain_sf"/>
</dbReference>
<feature type="domain" description="RRM" evidence="5">
    <location>
        <begin position="597"/>
        <end position="681"/>
    </location>
</feature>
<dbReference type="OrthoDB" id="360390at2759"/>